<name>A0A9X2JAX0_9SPHI</name>
<accession>A0A9X2JAX0</accession>
<evidence type="ECO:0000313" key="1">
    <source>
        <dbReference type="EMBL" id="MCO4291383.1"/>
    </source>
</evidence>
<evidence type="ECO:0000313" key="2">
    <source>
        <dbReference type="Proteomes" id="UP001155182"/>
    </source>
</evidence>
<organism evidence="1 2">
    <name type="scientific">Solitalea agri</name>
    <dbReference type="NCBI Taxonomy" id="2953739"/>
    <lineage>
        <taxon>Bacteria</taxon>
        <taxon>Pseudomonadati</taxon>
        <taxon>Bacteroidota</taxon>
        <taxon>Sphingobacteriia</taxon>
        <taxon>Sphingobacteriales</taxon>
        <taxon>Sphingobacteriaceae</taxon>
        <taxon>Solitalea</taxon>
    </lineage>
</organism>
<protein>
    <submittedName>
        <fullName evidence="1">Uncharacterized protein</fullName>
    </submittedName>
</protein>
<sequence length="235" mass="26575">MFLLNQLSYKAYWKVFKTMILVLMTLSSFGQGKTNLTFSDRLSFDIDIGGALTTNSSINEIFKGGISASAGPKIKILKQAKLGMKPSIGGLWYIKPMEDGVSEKFRILKAGMEFQYDLFHSKETRFTFSPFARIDYNWSSNYFTADETNVFGETTNTTSSSTLLTGKDISYDLGLIFKFNKTYIKASYLIYSPNLKLTDKYVNEMAEQGFIVNNNQYFNFNSLTLSVGINLTNIL</sequence>
<dbReference type="RefSeq" id="WP_252585595.1">
    <property type="nucleotide sequence ID" value="NZ_JAMWYS010000003.1"/>
</dbReference>
<gene>
    <name evidence="1" type="ORF">NF867_00720</name>
</gene>
<dbReference type="EMBL" id="JAMWYS010000003">
    <property type="protein sequence ID" value="MCO4291383.1"/>
    <property type="molecule type" value="Genomic_DNA"/>
</dbReference>
<keyword evidence="2" id="KW-1185">Reference proteome</keyword>
<dbReference type="AlphaFoldDB" id="A0A9X2JAX0"/>
<reference evidence="1" key="1">
    <citation type="submission" date="2022-06" db="EMBL/GenBank/DDBJ databases">
        <title>Solitalea sp. MAHUQ-68 isolated from rhizospheric soil.</title>
        <authorList>
            <person name="Huq M.A."/>
        </authorList>
    </citation>
    <scope>NUCLEOTIDE SEQUENCE</scope>
    <source>
        <strain evidence="1">MAHUQ-68</strain>
    </source>
</reference>
<dbReference type="Proteomes" id="UP001155182">
    <property type="component" value="Unassembled WGS sequence"/>
</dbReference>
<proteinExistence type="predicted"/>
<comment type="caution">
    <text evidence="1">The sequence shown here is derived from an EMBL/GenBank/DDBJ whole genome shotgun (WGS) entry which is preliminary data.</text>
</comment>